<dbReference type="CDD" id="cd04791">
    <property type="entry name" value="LanC_SerThrkinase"/>
    <property type="match status" value="1"/>
</dbReference>
<dbReference type="Pfam" id="PF25816">
    <property type="entry name" value="RamC_N"/>
    <property type="match status" value="1"/>
</dbReference>
<reference evidence="2 3" key="1">
    <citation type="submission" date="2023-06" db="EMBL/GenBank/DDBJ databases">
        <title>Five Gram-positive bacteria isolated from mangrove sediments in Shenzhen, Guangdong, China.</title>
        <authorList>
            <person name="Yu S."/>
            <person name="Zheng W."/>
            <person name="Huang Y."/>
        </authorList>
    </citation>
    <scope>NUCLEOTIDE SEQUENCE [LARGE SCALE GENOMIC DNA]</scope>
    <source>
        <strain evidence="2 3">SaN35-3</strain>
    </source>
</reference>
<feature type="domain" description="Protein kinase" evidence="1">
    <location>
        <begin position="228"/>
        <end position="531"/>
    </location>
</feature>
<dbReference type="SUPFAM" id="SSF56112">
    <property type="entry name" value="Protein kinase-like (PK-like)"/>
    <property type="match status" value="1"/>
</dbReference>
<evidence type="ECO:0000259" key="1">
    <source>
        <dbReference type="PROSITE" id="PS50011"/>
    </source>
</evidence>
<dbReference type="InterPro" id="IPR053524">
    <property type="entry name" value="Aerial_hyphae_peptide-synth"/>
</dbReference>
<dbReference type="SMART" id="SM01260">
    <property type="entry name" value="LANC_like"/>
    <property type="match status" value="1"/>
</dbReference>
<sequence length="872" mass="100349">MEEHLLYHQYMKPNSEFFGKSNVTKKDNSYELKELPTNYEVISENNSDWIYYHPKDSVLPEQGWKIHVTSSFEDAQAILNKVGHLCIDKMVGFKHLKDQQSFMKMNSKNANRATSGKFITIYPINNEVFVELLDTLSLLTTSFKKGPYILNDKRWKNSNIFYRYGAFKSILNEKGEHCIRDKQGNLIRDQRVPFYQVPDFVKDFDDYLHTLNKCEEPETKEDSNLERYQIETALSFSNAGGIYLATRKKDNLKVIIKEARPNAGLDGMKKDALERQKIEYNALKTLKDVPGVVQLIDYFKEWEHYFLVEEFIEGSDLRQWLSKEFPFFRGGNHLSFHAEKVKKIVSQLMILVEKMHSNGIAMGDLQPTNVMVTDDLTVSIIDFETAMSIDSQDKPNMETIGFSSREIKVSGARDWYGLKRLIRYLALPVLSSEDLEIYLQDNHLNWIKENYEEPFYKFIVASQEKCNEKMKHFQEDHFKEIHLSYRTSDFNLTSITNKLIRGIENNLTKDERFINGDIRQFEMESGKFNFLSGGTGAAFTLTKNKSSTYEVDNWISNYLLNNLHTIQENGLFTGKAGIFALLYDKGYEEIVFNELKYLKDTTNKTDISLRSGLSGIGLFVISLYLETKNTEYLKLAMEIEEWIEKNRVQGKPLKTNDWMAVDIGAIDGLSGVSLFYSALYSSTNNKKYLEKATFFLKEDLKSTKKDELIGVLQTIDNRNQLLPYLSGGTVGVAIAIWFLNHVSGQNLFIDEMDSIIKVSKIRCTISGGLFDGAGSFLLIPPLVKDQQKKEEITNNVVELMNLFLIQKDDFYVYPGQFSYRLSDDVYTGSSGIILALMGVVKDNPLYWLPLVNSDEFLARTQSKNRSKVNAKG</sequence>
<proteinExistence type="predicted"/>
<dbReference type="RefSeq" id="WP_226543181.1">
    <property type="nucleotide sequence ID" value="NZ_CP129013.1"/>
</dbReference>
<dbReference type="InterPro" id="IPR058053">
    <property type="entry name" value="RamC_C"/>
</dbReference>
<dbReference type="InterPro" id="IPR011009">
    <property type="entry name" value="Kinase-like_dom_sf"/>
</dbReference>
<dbReference type="SMART" id="SM00220">
    <property type="entry name" value="S_TKc"/>
    <property type="match status" value="1"/>
</dbReference>
<dbReference type="Proteomes" id="UP001197974">
    <property type="component" value="Chromosome"/>
</dbReference>
<dbReference type="InterPro" id="IPR000719">
    <property type="entry name" value="Prot_kinase_dom"/>
</dbReference>
<dbReference type="PANTHER" id="PTHR44167:SF24">
    <property type="entry name" value="SERINE_THREONINE-PROTEIN KINASE CHK2"/>
    <property type="match status" value="1"/>
</dbReference>
<name>A0ABY9JT92_9BACI</name>
<dbReference type="Gene3D" id="1.10.510.10">
    <property type="entry name" value="Transferase(Phosphotransferase) domain 1"/>
    <property type="match status" value="1"/>
</dbReference>
<accession>A0ABY9JT92</accession>
<dbReference type="PANTHER" id="PTHR44167">
    <property type="entry name" value="OVARIAN-SPECIFIC SERINE/THREONINE-PROTEIN KINASE LOK-RELATED"/>
    <property type="match status" value="1"/>
</dbReference>
<dbReference type="Pfam" id="PF00069">
    <property type="entry name" value="Pkinase"/>
    <property type="match status" value="1"/>
</dbReference>
<dbReference type="Gene3D" id="1.50.10.20">
    <property type="match status" value="1"/>
</dbReference>
<keyword evidence="3" id="KW-1185">Reference proteome</keyword>
<protein>
    <submittedName>
        <fullName evidence="2">Class III lanthionine synthetase LanKC</fullName>
    </submittedName>
</protein>
<dbReference type="InterPro" id="IPR057929">
    <property type="entry name" value="RamC_N"/>
</dbReference>
<dbReference type="InterPro" id="IPR007822">
    <property type="entry name" value="LANC-like"/>
</dbReference>
<dbReference type="EMBL" id="CP129013">
    <property type="protein sequence ID" value="WLR42604.1"/>
    <property type="molecule type" value="Genomic_DNA"/>
</dbReference>
<dbReference type="PROSITE" id="PS50011">
    <property type="entry name" value="PROTEIN_KINASE_DOM"/>
    <property type="match status" value="1"/>
</dbReference>
<evidence type="ECO:0000313" key="3">
    <source>
        <dbReference type="Proteomes" id="UP001197974"/>
    </source>
</evidence>
<evidence type="ECO:0000313" key="2">
    <source>
        <dbReference type="EMBL" id="WLR42604.1"/>
    </source>
</evidence>
<dbReference type="NCBIfam" id="NF038151">
    <property type="entry name" value="lanthi_synth_III"/>
    <property type="match status" value="1"/>
</dbReference>
<dbReference type="Pfam" id="PF05147">
    <property type="entry name" value="LANC_like"/>
    <property type="match status" value="1"/>
</dbReference>
<dbReference type="SUPFAM" id="SSF158745">
    <property type="entry name" value="LanC-like"/>
    <property type="match status" value="2"/>
</dbReference>
<organism evidence="2 3">
    <name type="scientific">Bacillus carboniphilus</name>
    <dbReference type="NCBI Taxonomy" id="86663"/>
    <lineage>
        <taxon>Bacteria</taxon>
        <taxon>Bacillati</taxon>
        <taxon>Bacillota</taxon>
        <taxon>Bacilli</taxon>
        <taxon>Bacillales</taxon>
        <taxon>Bacillaceae</taxon>
        <taxon>Bacillus</taxon>
    </lineage>
</organism>
<gene>
    <name evidence="2" type="primary">lanKC</name>
    <name evidence="2" type="ORF">LC087_18295</name>
</gene>